<organism evidence="1 2">
    <name type="scientific">Pontibacter lucknowensis</name>
    <dbReference type="NCBI Taxonomy" id="1077936"/>
    <lineage>
        <taxon>Bacteria</taxon>
        <taxon>Pseudomonadati</taxon>
        <taxon>Bacteroidota</taxon>
        <taxon>Cytophagia</taxon>
        <taxon>Cytophagales</taxon>
        <taxon>Hymenobacteraceae</taxon>
        <taxon>Pontibacter</taxon>
    </lineage>
</organism>
<proteinExistence type="predicted"/>
<dbReference type="Proteomes" id="UP000185924">
    <property type="component" value="Unassembled WGS sequence"/>
</dbReference>
<dbReference type="EMBL" id="FTNM01000003">
    <property type="protein sequence ID" value="SIR09469.1"/>
    <property type="molecule type" value="Genomic_DNA"/>
</dbReference>
<evidence type="ECO:0000313" key="1">
    <source>
        <dbReference type="EMBL" id="SIR09469.1"/>
    </source>
</evidence>
<reference evidence="2" key="1">
    <citation type="submission" date="2017-01" db="EMBL/GenBank/DDBJ databases">
        <authorList>
            <person name="Varghese N."/>
            <person name="Submissions S."/>
        </authorList>
    </citation>
    <scope>NUCLEOTIDE SEQUENCE [LARGE SCALE GENOMIC DNA]</scope>
    <source>
        <strain evidence="2">DM9</strain>
    </source>
</reference>
<accession>A0A1N6Y4S3</accession>
<gene>
    <name evidence="1" type="ORF">SAMN05421545_2255</name>
</gene>
<evidence type="ECO:0000313" key="2">
    <source>
        <dbReference type="Proteomes" id="UP000185924"/>
    </source>
</evidence>
<dbReference type="AlphaFoldDB" id="A0A1N6Y4S3"/>
<name>A0A1N6Y4S3_9BACT</name>
<sequence length="29" mass="3265">MEDTGFELKEKAVAPYGTAAYILKLLQYT</sequence>
<protein>
    <submittedName>
        <fullName evidence="1">Uncharacterized protein</fullName>
    </submittedName>
</protein>
<keyword evidence="2" id="KW-1185">Reference proteome</keyword>